<evidence type="ECO:0000313" key="1">
    <source>
        <dbReference type="EMBL" id="RMM06929.1"/>
    </source>
</evidence>
<dbReference type="RefSeq" id="WP_055007546.1">
    <property type="nucleotide sequence ID" value="NZ_LJPW01000005.1"/>
</dbReference>
<proteinExistence type="predicted"/>
<dbReference type="Proteomes" id="UP000278587">
    <property type="component" value="Unassembled WGS sequence"/>
</dbReference>
<evidence type="ECO:0000313" key="2">
    <source>
        <dbReference type="Proteomes" id="UP000278587"/>
    </source>
</evidence>
<organism evidence="1 2">
    <name type="scientific">Pseudomonas caricapapayae</name>
    <dbReference type="NCBI Taxonomy" id="46678"/>
    <lineage>
        <taxon>Bacteria</taxon>
        <taxon>Pseudomonadati</taxon>
        <taxon>Pseudomonadota</taxon>
        <taxon>Gammaproteobacteria</taxon>
        <taxon>Pseudomonadales</taxon>
        <taxon>Pseudomonadaceae</taxon>
        <taxon>Pseudomonas</taxon>
    </lineage>
</organism>
<gene>
    <name evidence="1" type="ORF">ALQ84_200046</name>
</gene>
<dbReference type="EMBL" id="RBOC01000148">
    <property type="protein sequence ID" value="RMM06929.1"/>
    <property type="molecule type" value="Genomic_DNA"/>
</dbReference>
<protein>
    <submittedName>
        <fullName evidence="1">Uncharacterized protein</fullName>
    </submittedName>
</protein>
<dbReference type="OrthoDB" id="6936073at2"/>
<reference evidence="1 2" key="1">
    <citation type="submission" date="2018-08" db="EMBL/GenBank/DDBJ databases">
        <title>Recombination of ecologically and evolutionarily significant loci maintains genetic cohesion in the Pseudomonas syringae species complex.</title>
        <authorList>
            <person name="Dillon M."/>
            <person name="Thakur S."/>
            <person name="Almeida R.N.D."/>
            <person name="Weir B.S."/>
            <person name="Guttman D.S."/>
        </authorList>
    </citation>
    <scope>NUCLEOTIDE SEQUENCE [LARGE SCALE GENOMIC DNA]</scope>
    <source>
        <strain evidence="1 2">ICMP 4086</strain>
    </source>
</reference>
<comment type="caution">
    <text evidence="1">The sequence shown here is derived from an EMBL/GenBank/DDBJ whole genome shotgun (WGS) entry which is preliminary data.</text>
</comment>
<name>A0A0P9KP40_9PSED</name>
<accession>A0A0P9KP40</accession>
<dbReference type="AlphaFoldDB" id="A0A0P9KP40"/>
<sequence length="114" mass="13468">MAKKRVYTQDDLAAAREFLDSLPSLKVDKFERFGPEATIRDQLYAALHDEEFTLTDILRFLEKHGFSSTVDKLRTMRRVMFTLSIDQPETDDPSRYIDISRMRVHSWIAKRKSR</sequence>